<reference evidence="14" key="2">
    <citation type="journal article" date="2023" name="Proc. Natl. Acad. Sci. U.S.A.">
        <title>A global phylogenomic analysis of the shiitake genus Lentinula.</title>
        <authorList>
            <person name="Sierra-Patev S."/>
            <person name="Min B."/>
            <person name="Naranjo-Ortiz M."/>
            <person name="Looney B."/>
            <person name="Konkel Z."/>
            <person name="Slot J.C."/>
            <person name="Sakamoto Y."/>
            <person name="Steenwyk J.L."/>
            <person name="Rokas A."/>
            <person name="Carro J."/>
            <person name="Camarero S."/>
            <person name="Ferreira P."/>
            <person name="Molpeceres G."/>
            <person name="Ruiz-Duenas F.J."/>
            <person name="Serrano A."/>
            <person name="Henrissat B."/>
            <person name="Drula E."/>
            <person name="Hughes K.W."/>
            <person name="Mata J.L."/>
            <person name="Ishikawa N.K."/>
            <person name="Vargas-Isla R."/>
            <person name="Ushijima S."/>
            <person name="Smith C.A."/>
            <person name="Donoghue J."/>
            <person name="Ahrendt S."/>
            <person name="Andreopoulos W."/>
            <person name="He G."/>
            <person name="LaButti K."/>
            <person name="Lipzen A."/>
            <person name="Ng V."/>
            <person name="Riley R."/>
            <person name="Sandor L."/>
            <person name="Barry K."/>
            <person name="Martinez A.T."/>
            <person name="Xiao Y."/>
            <person name="Gibbons J.G."/>
            <person name="Terashima K."/>
            <person name="Grigoriev I.V."/>
            <person name="Hibbett D."/>
        </authorList>
    </citation>
    <scope>NUCLEOTIDE SEQUENCE</scope>
    <source>
        <strain evidence="14">Sp2 HRB7682 ss15</strain>
    </source>
</reference>
<evidence type="ECO:0000256" key="3">
    <source>
        <dbReference type="ARBA" id="ARBA00022741"/>
    </source>
</evidence>
<dbReference type="SMART" id="SM00534">
    <property type="entry name" value="MUTSac"/>
    <property type="match status" value="1"/>
</dbReference>
<comment type="subunit">
    <text evidence="9">Heterodimer consisting of MSH2-MSH3 (MutS beta). Forms a ternary complex with MutL alpha (MLH1-PMS1).</text>
</comment>
<reference evidence="14" key="1">
    <citation type="submission" date="2022-08" db="EMBL/GenBank/DDBJ databases">
        <authorList>
            <consortium name="DOE Joint Genome Institute"/>
            <person name="Min B."/>
            <person name="Riley R."/>
            <person name="Sierra-Patev S."/>
            <person name="Naranjo-Ortiz M."/>
            <person name="Looney B."/>
            <person name="Konkel Z."/>
            <person name="Slot J.C."/>
            <person name="Sakamoto Y."/>
            <person name="Steenwyk J.L."/>
            <person name="Rokas A."/>
            <person name="Carro J."/>
            <person name="Camarero S."/>
            <person name="Ferreira P."/>
            <person name="Molpeceres G."/>
            <person name="Ruiz-Duenas F.J."/>
            <person name="Serrano A."/>
            <person name="Henrissat B."/>
            <person name="Drula E."/>
            <person name="Hughes K.W."/>
            <person name="Mata J.L."/>
            <person name="Ishikawa N.K."/>
            <person name="Vargas-Isla R."/>
            <person name="Ushijima S."/>
            <person name="Smith C.A."/>
            <person name="Ahrendt S."/>
            <person name="Andreopoulos W."/>
            <person name="He G."/>
            <person name="Labutti K."/>
            <person name="Lipzen A."/>
            <person name="Ng V."/>
            <person name="Sandor L."/>
            <person name="Barry K."/>
            <person name="Martinez A.T."/>
            <person name="Xiao Y."/>
            <person name="Gibbons J.G."/>
            <person name="Terashima K."/>
            <person name="Hibbett D.S."/>
            <person name="Grigoriev I.V."/>
        </authorList>
    </citation>
    <scope>NUCLEOTIDE SEQUENCE</scope>
    <source>
        <strain evidence="14">Sp2 HRB7682 ss15</strain>
    </source>
</reference>
<feature type="compositionally biased region" description="Polar residues" evidence="12">
    <location>
        <begin position="162"/>
        <end position="173"/>
    </location>
</feature>
<feature type="region of interest" description="Disordered" evidence="12">
    <location>
        <begin position="128"/>
        <end position="196"/>
    </location>
</feature>
<evidence type="ECO:0000256" key="12">
    <source>
        <dbReference type="SAM" id="MobiDB-lite"/>
    </source>
</evidence>
<dbReference type="Gene3D" id="3.40.1170.10">
    <property type="entry name" value="DNA repair protein MutS, domain I"/>
    <property type="match status" value="1"/>
</dbReference>
<keyword evidence="6" id="KW-0238">DNA-binding</keyword>
<dbReference type="GO" id="GO:0005634">
    <property type="term" value="C:nucleus"/>
    <property type="evidence" value="ECO:0007669"/>
    <property type="project" value="TreeGrafter"/>
</dbReference>
<name>A0A9W9DR57_9AGAR</name>
<dbReference type="InterPro" id="IPR000432">
    <property type="entry name" value="DNA_mismatch_repair_MutS_C"/>
</dbReference>
<dbReference type="SMART" id="SM00533">
    <property type="entry name" value="MUTSd"/>
    <property type="match status" value="1"/>
</dbReference>
<evidence type="ECO:0000256" key="6">
    <source>
        <dbReference type="ARBA" id="ARBA00023125"/>
    </source>
</evidence>
<protein>
    <recommendedName>
        <fullName evidence="2 11">DNA mismatch repair protein MSH3</fullName>
    </recommendedName>
    <alternativeName>
        <fullName evidence="2 11">DNA mismatch repair protein MSH3</fullName>
    </alternativeName>
    <alternativeName>
        <fullName evidence="10">MutS protein homolog 3</fullName>
    </alternativeName>
</protein>
<dbReference type="SUPFAM" id="SSF52540">
    <property type="entry name" value="P-loop containing nucleoside triphosphate hydrolases"/>
    <property type="match status" value="1"/>
</dbReference>
<feature type="compositionally biased region" description="Low complexity" evidence="12">
    <location>
        <begin position="60"/>
        <end position="72"/>
    </location>
</feature>
<dbReference type="AlphaFoldDB" id="A0A9W9DR57"/>
<comment type="similarity">
    <text evidence="1">Belongs to the DNA mismatch repair MutS family. MSH3 subfamily.</text>
</comment>
<dbReference type="SUPFAM" id="SSF55271">
    <property type="entry name" value="DNA repair protein MutS, domain I"/>
    <property type="match status" value="1"/>
</dbReference>
<dbReference type="Pfam" id="PF05192">
    <property type="entry name" value="MutS_III"/>
    <property type="match status" value="1"/>
</dbReference>
<dbReference type="GO" id="GO:0006298">
    <property type="term" value="P:mismatch repair"/>
    <property type="evidence" value="ECO:0007669"/>
    <property type="project" value="InterPro"/>
</dbReference>
<accession>A0A9W9DR57</accession>
<dbReference type="InterPro" id="IPR045076">
    <property type="entry name" value="MutS"/>
</dbReference>
<dbReference type="PROSITE" id="PS00486">
    <property type="entry name" value="DNA_MISMATCH_REPAIR_2"/>
    <property type="match status" value="1"/>
</dbReference>
<dbReference type="FunFam" id="3.40.1170.10:FF:000004">
    <property type="entry name" value="DNA mismatch repair protein"/>
    <property type="match status" value="1"/>
</dbReference>
<evidence type="ECO:0000256" key="1">
    <source>
        <dbReference type="ARBA" id="ARBA00007094"/>
    </source>
</evidence>
<sequence length="1107" mass="124019">MPQSSEVQHQTRLSSYFTPSPSPKKAKRRASAIVDLTIDSSDEERPFKRQRGSSTSLDISPGPSKSSSASASYNRAEQWTFDSSHSTSTEKDRTHIPNSELGSNKLSKREALKKKLLLERESSFFLQGRSSTDKGSSSKIQSGAIDAIDENRDTDSEPEFWATSNASTSNISKGKQKAMPRAKRPEELGPSGEPWTPLEKQVLKLKGDNPGTLLMIEVGYKYKFFDEDAKIAASVLGMVAFSDRNFTVASIPVERRDIHLKNLLSHGHRVGIVNQVETAALKKVGENRNTPFERKLVRLYTAATYVDAMDSVDMTATHSPPPFLCIVEDRKAGKESDVSIALISVCPSTGDVVYDEFEDTLMRLELETRLAHLKPAELLCLRDGLTRPTEKLLAEVTSTISGGTPGVRMERFQKLMTYTEAFSFLSTFYTEKRKTVSASENLRTGKLLASITSFSPGLVIGLAHMIKHLSTYNVADVLLETKFFTKFSEKSHMVLAANTLRNLEIFENETDHTVHGSLLWVLDQTKTKFGARLMKNWVGHPLTDRVVLQERVDAVEEIITSSSDKLVTLRQILKKLPDLARGLCRIQYGQCTPQELAILLPAFKKIAFAFEPMRDSDSSQAGFKSPLLNDIIHALPALRSSITELTGHICMKRAAEGRKDELWLDKEKYPRIEETRMGLHAVEIELREMLKTVRKILKRPSLEYETVAGEEFLVEVEKSARIDIPVSWRLISATKSKARYRPSDVQSKLEERYRWQETLDIEANHAYSLFLDEISENHYATMRNAVNKLAEADCLISLAQVGLQPSASYTRPKFVDTDQLEIMEGRHPMIELLHSDPFIPNTIRMGSQREPRSKIVTGPNMGGKSSSVRMVALIAIMAQIGCYVPAESVRMGILDGVYTRMGAWDDIARGRSTFMVEMSETREILHSATKKSLVILDELGRGTSTFDGMSIAHAVLHHLLTTTRCKTLFITHYPLVAAEIQRQCPGEVENLHMGYTTEERIDGTRDVVFMYRVGKGIAQDSFGVECGRMAGLPEDLLRAASEKSAMMREVVKGRVERNRVRNAVRLISVVRGLKDRGEREQPEGNHSLEPGLILGMMRKLLLQINDT</sequence>
<evidence type="ECO:0000256" key="2">
    <source>
        <dbReference type="ARBA" id="ARBA00022151"/>
    </source>
</evidence>
<evidence type="ECO:0000256" key="5">
    <source>
        <dbReference type="ARBA" id="ARBA00022840"/>
    </source>
</evidence>
<feature type="domain" description="DNA mismatch repair proteins mutS family" evidence="13">
    <location>
        <begin position="932"/>
        <end position="948"/>
    </location>
</feature>
<keyword evidence="5" id="KW-0067">ATP-binding</keyword>
<evidence type="ECO:0000256" key="10">
    <source>
        <dbReference type="ARBA" id="ARBA00029792"/>
    </source>
</evidence>
<dbReference type="InterPro" id="IPR007696">
    <property type="entry name" value="DNA_mismatch_repair_MutS_core"/>
</dbReference>
<dbReference type="SUPFAM" id="SSF48334">
    <property type="entry name" value="DNA repair protein MutS, domain III"/>
    <property type="match status" value="1"/>
</dbReference>
<evidence type="ECO:0000256" key="11">
    <source>
        <dbReference type="ARBA" id="ARBA00073774"/>
    </source>
</evidence>
<keyword evidence="3" id="KW-0547">Nucleotide-binding</keyword>
<dbReference type="GO" id="GO:0006312">
    <property type="term" value="P:mitotic recombination"/>
    <property type="evidence" value="ECO:0007669"/>
    <property type="project" value="TreeGrafter"/>
</dbReference>
<dbReference type="InterPro" id="IPR016151">
    <property type="entry name" value="DNA_mismatch_repair_MutS_N"/>
</dbReference>
<dbReference type="PANTHER" id="PTHR11361:SF122">
    <property type="entry name" value="DNA MISMATCH REPAIR PROTEIN MSH3"/>
    <property type="match status" value="1"/>
</dbReference>
<feature type="region of interest" description="Disordered" evidence="12">
    <location>
        <begin position="1"/>
        <end position="107"/>
    </location>
</feature>
<evidence type="ECO:0000259" key="13">
    <source>
        <dbReference type="PROSITE" id="PS00486"/>
    </source>
</evidence>
<dbReference type="Pfam" id="PF01624">
    <property type="entry name" value="MutS_I"/>
    <property type="match status" value="1"/>
</dbReference>
<dbReference type="EMBL" id="JANVFS010000015">
    <property type="protein sequence ID" value="KAJ4480703.1"/>
    <property type="molecule type" value="Genomic_DNA"/>
</dbReference>
<dbReference type="GO" id="GO:0030983">
    <property type="term" value="F:mismatched DNA binding"/>
    <property type="evidence" value="ECO:0007669"/>
    <property type="project" value="UniProtKB-UniRule"/>
</dbReference>
<evidence type="ECO:0000313" key="14">
    <source>
        <dbReference type="EMBL" id="KAJ4480703.1"/>
    </source>
</evidence>
<evidence type="ECO:0000313" key="15">
    <source>
        <dbReference type="Proteomes" id="UP001150238"/>
    </source>
</evidence>
<dbReference type="InterPro" id="IPR007695">
    <property type="entry name" value="DNA_mismatch_repair_MutS-lik_N"/>
</dbReference>
<evidence type="ECO:0000256" key="4">
    <source>
        <dbReference type="ARBA" id="ARBA00022763"/>
    </source>
</evidence>
<dbReference type="NCBIfam" id="NF003810">
    <property type="entry name" value="PRK05399.1"/>
    <property type="match status" value="1"/>
</dbReference>
<dbReference type="InterPro" id="IPR036678">
    <property type="entry name" value="MutS_con_dom_sf"/>
</dbReference>
<evidence type="ECO:0000256" key="7">
    <source>
        <dbReference type="ARBA" id="ARBA00023204"/>
    </source>
</evidence>
<comment type="function">
    <text evidence="8">Component of the post-replicative DNA mismatch repair system (MMR). Heterodimerizes with MSH2 to form MutS beta, which binds to DNA mismatches thereby initiating DNA repair. MSH3 provides substrate-binding and substrate specificity to the complex. When bound, the MutS beta heterodimer bends the DNA helix and shields approximately 20 base pairs. Acts mainly to repair insertion-deletion loops (IDLs) from 2 to 13 nucleotides in size, but can also repair base-base and single insertion-deletion mismatches that occur during replication. After mismatch binding, forms a ternary complex with the MutL alpha heterodimer, which is thought to be responsible for directing the downstream MMR events, including strand discrimination, excision, and resynthesis. ATP binding and hydrolysis play a pivotal role in mismatch repair functions.</text>
</comment>
<dbReference type="Gene3D" id="3.30.420.110">
    <property type="entry name" value="MutS, connector domain"/>
    <property type="match status" value="1"/>
</dbReference>
<organism evidence="14 15">
    <name type="scientific">Lentinula lateritia</name>
    <dbReference type="NCBI Taxonomy" id="40482"/>
    <lineage>
        <taxon>Eukaryota</taxon>
        <taxon>Fungi</taxon>
        <taxon>Dikarya</taxon>
        <taxon>Basidiomycota</taxon>
        <taxon>Agaricomycotina</taxon>
        <taxon>Agaricomycetes</taxon>
        <taxon>Agaricomycetidae</taxon>
        <taxon>Agaricales</taxon>
        <taxon>Marasmiineae</taxon>
        <taxon>Omphalotaceae</taxon>
        <taxon>Lentinula</taxon>
    </lineage>
</organism>
<dbReference type="InterPro" id="IPR027417">
    <property type="entry name" value="P-loop_NTPase"/>
</dbReference>
<dbReference type="Gene3D" id="1.10.1420.10">
    <property type="match status" value="2"/>
</dbReference>
<feature type="compositionally biased region" description="Polar residues" evidence="12">
    <location>
        <begin position="1"/>
        <end position="19"/>
    </location>
</feature>
<dbReference type="Gene3D" id="3.40.50.300">
    <property type="entry name" value="P-loop containing nucleotide triphosphate hydrolases"/>
    <property type="match status" value="1"/>
</dbReference>
<gene>
    <name evidence="14" type="ORF">C8J55DRAFT_513490</name>
</gene>
<comment type="caution">
    <text evidence="14">The sequence shown here is derived from an EMBL/GenBank/DDBJ whole genome shotgun (WGS) entry which is preliminary data.</text>
</comment>
<dbReference type="PANTHER" id="PTHR11361">
    <property type="entry name" value="DNA MISMATCH REPAIR PROTEIN MUTS FAMILY MEMBER"/>
    <property type="match status" value="1"/>
</dbReference>
<feature type="compositionally biased region" description="Polar residues" evidence="12">
    <location>
        <begin position="128"/>
        <end position="141"/>
    </location>
</feature>
<dbReference type="Proteomes" id="UP001150238">
    <property type="component" value="Unassembled WGS sequence"/>
</dbReference>
<dbReference type="GO" id="GO:0005524">
    <property type="term" value="F:ATP binding"/>
    <property type="evidence" value="ECO:0007669"/>
    <property type="project" value="UniProtKB-UniRule"/>
</dbReference>
<evidence type="ECO:0000256" key="8">
    <source>
        <dbReference type="ARBA" id="ARBA00025373"/>
    </source>
</evidence>
<dbReference type="GO" id="GO:0140664">
    <property type="term" value="F:ATP-dependent DNA damage sensor activity"/>
    <property type="evidence" value="ECO:0007669"/>
    <property type="project" value="InterPro"/>
</dbReference>
<dbReference type="Pfam" id="PF00488">
    <property type="entry name" value="MutS_V"/>
    <property type="match status" value="1"/>
</dbReference>
<evidence type="ECO:0000256" key="9">
    <source>
        <dbReference type="ARBA" id="ARBA00025902"/>
    </source>
</evidence>
<feature type="compositionally biased region" description="Polar residues" evidence="12">
    <location>
        <begin position="73"/>
        <end position="87"/>
    </location>
</feature>
<keyword evidence="4" id="KW-0227">DNA damage</keyword>
<dbReference type="InterPro" id="IPR036187">
    <property type="entry name" value="DNA_mismatch_repair_MutS_sf"/>
</dbReference>
<proteinExistence type="inferred from homology"/>
<keyword evidence="7" id="KW-0234">DNA repair</keyword>